<dbReference type="Pfam" id="PF01545">
    <property type="entry name" value="Cation_efflux"/>
    <property type="match status" value="1"/>
</dbReference>
<dbReference type="InterPro" id="IPR058533">
    <property type="entry name" value="Cation_efflux_TM"/>
</dbReference>
<comment type="subcellular location">
    <subcellularLocation>
        <location evidence="1">Membrane</location>
        <topology evidence="1">Multi-pass membrane protein</topology>
    </subcellularLocation>
</comment>
<name>A0ABX1RPL3_9PSEU</name>
<gene>
    <name evidence="9" type="ORF">HF577_35110</name>
</gene>
<feature type="transmembrane region" description="Helical" evidence="7">
    <location>
        <begin position="92"/>
        <end position="112"/>
    </location>
</feature>
<accession>A0ABX1RPL3</accession>
<keyword evidence="10" id="KW-1185">Reference proteome</keyword>
<feature type="transmembrane region" description="Helical" evidence="7">
    <location>
        <begin position="211"/>
        <end position="228"/>
    </location>
</feature>
<reference evidence="9 10" key="1">
    <citation type="submission" date="2020-04" db="EMBL/GenBank/DDBJ databases">
        <authorList>
            <person name="Klaysubun C."/>
            <person name="Duangmal K."/>
            <person name="Lipun K."/>
        </authorList>
    </citation>
    <scope>NUCLEOTIDE SEQUENCE [LARGE SCALE GENOMIC DNA]</scope>
    <source>
        <strain evidence="9 10">JCM 11839</strain>
    </source>
</reference>
<keyword evidence="3 7" id="KW-0812">Transmembrane</keyword>
<dbReference type="Gene3D" id="1.20.1510.10">
    <property type="entry name" value="Cation efflux protein transmembrane domain"/>
    <property type="match status" value="1"/>
</dbReference>
<dbReference type="PANTHER" id="PTHR13414:SF9">
    <property type="entry name" value="PROTON-COUPLED ZINC ANTIPORTER SLC30A9, MITOCHONDRIAL"/>
    <property type="match status" value="1"/>
</dbReference>
<evidence type="ECO:0000256" key="1">
    <source>
        <dbReference type="ARBA" id="ARBA00004141"/>
    </source>
</evidence>
<dbReference type="InterPro" id="IPR027469">
    <property type="entry name" value="Cation_efflux_TMD_sf"/>
</dbReference>
<dbReference type="InterPro" id="IPR002524">
    <property type="entry name" value="Cation_efflux"/>
</dbReference>
<feature type="transmembrane region" description="Helical" evidence="7">
    <location>
        <begin position="127"/>
        <end position="147"/>
    </location>
</feature>
<evidence type="ECO:0000256" key="5">
    <source>
        <dbReference type="ARBA" id="ARBA00023136"/>
    </source>
</evidence>
<protein>
    <submittedName>
        <fullName evidence="9">Cation diffusion facilitator family transporter</fullName>
    </submittedName>
</protein>
<evidence type="ECO:0000256" key="3">
    <source>
        <dbReference type="ARBA" id="ARBA00022692"/>
    </source>
</evidence>
<sequence length="348" mass="37084">MHEEKPREAPGEKPQGSGGESTFTVLVATGANALIAVLKLVAGLLTGSAAMLAEAAHSVADTATELLLLTALRQSARRPDQRHPFGYGKARFFWALIAAVSIFVSGAVFAFIEGIRAMLGSDAEQTLAWVAYAVLGVSFLLEGASWLQAVRQVRNEAAAEDVGFRAWLRNTDDPTVKSVFFEDSAALIGLLLAFGGVGLHQLTGSGFWDGLASVLIGLLLSGVAFILGRTNAGLLIGRQADRRTVYALRDALAARPEVDAVVDLLTMTVGTDQVLLCARLDFADSLDAAALERACVDIDIELHDRFPDLQEVFLEPVPRADPTMRQRVLDRYGGAGAQRLREGLDAGA</sequence>
<evidence type="ECO:0000256" key="4">
    <source>
        <dbReference type="ARBA" id="ARBA00022989"/>
    </source>
</evidence>
<dbReference type="EMBL" id="JAAXKY010000219">
    <property type="protein sequence ID" value="NMH82305.1"/>
    <property type="molecule type" value="Genomic_DNA"/>
</dbReference>
<comment type="caution">
    <text evidence="9">The sequence shown here is derived from an EMBL/GenBank/DDBJ whole genome shotgun (WGS) entry which is preliminary data.</text>
</comment>
<feature type="transmembrane region" description="Helical" evidence="7">
    <location>
        <begin position="179"/>
        <end position="199"/>
    </location>
</feature>
<feature type="region of interest" description="Disordered" evidence="6">
    <location>
        <begin position="1"/>
        <end position="20"/>
    </location>
</feature>
<dbReference type="InterPro" id="IPR040177">
    <property type="entry name" value="SLC30A9"/>
</dbReference>
<feature type="compositionally biased region" description="Basic and acidic residues" evidence="6">
    <location>
        <begin position="1"/>
        <end position="11"/>
    </location>
</feature>
<dbReference type="PANTHER" id="PTHR13414">
    <property type="entry name" value="HUEL-CATION TRANSPORTER"/>
    <property type="match status" value="1"/>
</dbReference>
<keyword evidence="5 7" id="KW-0472">Membrane</keyword>
<feature type="transmembrane region" description="Helical" evidence="7">
    <location>
        <begin position="21"/>
        <end position="45"/>
    </location>
</feature>
<organism evidence="9 10">
    <name type="scientific">Pseudonocardia xinjiangensis</name>
    <dbReference type="NCBI Taxonomy" id="75289"/>
    <lineage>
        <taxon>Bacteria</taxon>
        <taxon>Bacillati</taxon>
        <taxon>Actinomycetota</taxon>
        <taxon>Actinomycetes</taxon>
        <taxon>Pseudonocardiales</taxon>
        <taxon>Pseudonocardiaceae</taxon>
        <taxon>Pseudonocardia</taxon>
    </lineage>
</organism>
<evidence type="ECO:0000256" key="6">
    <source>
        <dbReference type="SAM" id="MobiDB-lite"/>
    </source>
</evidence>
<dbReference type="Proteomes" id="UP001296706">
    <property type="component" value="Unassembled WGS sequence"/>
</dbReference>
<evidence type="ECO:0000313" key="10">
    <source>
        <dbReference type="Proteomes" id="UP001296706"/>
    </source>
</evidence>
<dbReference type="NCBIfam" id="TIGR01297">
    <property type="entry name" value="CDF"/>
    <property type="match status" value="1"/>
</dbReference>
<evidence type="ECO:0000256" key="2">
    <source>
        <dbReference type="ARBA" id="ARBA00022448"/>
    </source>
</evidence>
<evidence type="ECO:0000259" key="8">
    <source>
        <dbReference type="Pfam" id="PF01545"/>
    </source>
</evidence>
<dbReference type="RefSeq" id="WP_169400313.1">
    <property type="nucleotide sequence ID" value="NZ_BAAAJH010000004.1"/>
</dbReference>
<evidence type="ECO:0000313" key="9">
    <source>
        <dbReference type="EMBL" id="NMH82305.1"/>
    </source>
</evidence>
<keyword evidence="4 7" id="KW-1133">Transmembrane helix</keyword>
<feature type="domain" description="Cation efflux protein transmembrane" evidence="8">
    <location>
        <begin position="25"/>
        <end position="235"/>
    </location>
</feature>
<evidence type="ECO:0000256" key="7">
    <source>
        <dbReference type="SAM" id="Phobius"/>
    </source>
</evidence>
<dbReference type="SUPFAM" id="SSF161111">
    <property type="entry name" value="Cation efflux protein transmembrane domain-like"/>
    <property type="match status" value="1"/>
</dbReference>
<keyword evidence="2" id="KW-0813">Transport</keyword>
<proteinExistence type="predicted"/>